<name>A0A8S1ER45_9PELO</name>
<evidence type="ECO:0000313" key="2">
    <source>
        <dbReference type="EMBL" id="CAB3402400.1"/>
    </source>
</evidence>
<dbReference type="EMBL" id="CADEPM010000003">
    <property type="protein sequence ID" value="CAB3402400.1"/>
    <property type="molecule type" value="Genomic_DNA"/>
</dbReference>
<feature type="compositionally biased region" description="Basic and acidic residues" evidence="1">
    <location>
        <begin position="187"/>
        <end position="208"/>
    </location>
</feature>
<protein>
    <submittedName>
        <fullName evidence="2">Uncharacterized protein</fullName>
    </submittedName>
</protein>
<dbReference type="Proteomes" id="UP000494206">
    <property type="component" value="Unassembled WGS sequence"/>
</dbReference>
<comment type="caution">
    <text evidence="2">The sequence shown here is derived from an EMBL/GenBank/DDBJ whole genome shotgun (WGS) entry which is preliminary data.</text>
</comment>
<feature type="compositionally biased region" description="Low complexity" evidence="1">
    <location>
        <begin position="299"/>
        <end position="311"/>
    </location>
</feature>
<dbReference type="AlphaFoldDB" id="A0A8S1ER45"/>
<feature type="region of interest" description="Disordered" evidence="1">
    <location>
        <begin position="291"/>
        <end position="318"/>
    </location>
</feature>
<reference evidence="2 3" key="1">
    <citation type="submission" date="2020-04" db="EMBL/GenBank/DDBJ databases">
        <authorList>
            <person name="Laetsch R D."/>
            <person name="Stevens L."/>
            <person name="Kumar S."/>
            <person name="Blaxter L. M."/>
        </authorList>
    </citation>
    <scope>NUCLEOTIDE SEQUENCE [LARGE SCALE GENOMIC DNA]</scope>
</reference>
<feature type="region of interest" description="Disordered" evidence="1">
    <location>
        <begin position="140"/>
        <end position="231"/>
    </location>
</feature>
<dbReference type="OrthoDB" id="5869520at2759"/>
<gene>
    <name evidence="2" type="ORF">CBOVIS_LOCUS5022</name>
</gene>
<evidence type="ECO:0000313" key="3">
    <source>
        <dbReference type="Proteomes" id="UP000494206"/>
    </source>
</evidence>
<sequence>MYETLINFLFQNADQQDRATRLLMSGIIEYLEDSNNSVINMEKYEDELECNYPGLRVCHLMIRVQPKIRNFRAVFQQIIPSVLRNTSRVFHEISFINKLGEFLQPFGSDIVWKSIEVDFANKLICLSEHFTKNVRCVSQTRNDVTSGSRSPFGSPTRTTSSFASSGTRSADDSAVSSSDYPTSDSKYSTDRSYRSNHSDRSDRSDRSVRSSRHRVRSNPIRRFAPHKTSSKKVENICKVTDKILSNQVKEFLKSYAEDEEFEAFTMVLDDIPFISISLLNADKPLRDKFFKMPPPTPMKPSTRSTRNSYRSSRSKSLDRSLSDQASEVFVCDTFFLGDMSVALPALLNDDRGLKMSKSQTLPVQIFSIVQFRCGRVAPIPLPSVYIHI</sequence>
<proteinExistence type="predicted"/>
<keyword evidence="3" id="KW-1185">Reference proteome</keyword>
<evidence type="ECO:0000256" key="1">
    <source>
        <dbReference type="SAM" id="MobiDB-lite"/>
    </source>
</evidence>
<feature type="compositionally biased region" description="Polar residues" evidence="1">
    <location>
        <begin position="140"/>
        <end position="168"/>
    </location>
</feature>
<organism evidence="2 3">
    <name type="scientific">Caenorhabditis bovis</name>
    <dbReference type="NCBI Taxonomy" id="2654633"/>
    <lineage>
        <taxon>Eukaryota</taxon>
        <taxon>Metazoa</taxon>
        <taxon>Ecdysozoa</taxon>
        <taxon>Nematoda</taxon>
        <taxon>Chromadorea</taxon>
        <taxon>Rhabditida</taxon>
        <taxon>Rhabditina</taxon>
        <taxon>Rhabditomorpha</taxon>
        <taxon>Rhabditoidea</taxon>
        <taxon>Rhabditidae</taxon>
        <taxon>Peloderinae</taxon>
        <taxon>Caenorhabditis</taxon>
    </lineage>
</organism>
<accession>A0A8S1ER45</accession>